<name>A0A9P1N8B4_9PELO</name>
<keyword evidence="2 5" id="KW-0812">Transmembrane</keyword>
<feature type="transmembrane region" description="Helical" evidence="5">
    <location>
        <begin position="117"/>
        <end position="138"/>
    </location>
</feature>
<proteinExistence type="predicted"/>
<evidence type="ECO:0000256" key="1">
    <source>
        <dbReference type="ARBA" id="ARBA00004141"/>
    </source>
</evidence>
<keyword evidence="3 5" id="KW-1133">Transmembrane helix</keyword>
<dbReference type="OrthoDB" id="5979356at2759"/>
<evidence type="ECO:0000313" key="6">
    <source>
        <dbReference type="EMBL" id="CAI5453474.1"/>
    </source>
</evidence>
<organism evidence="6 7">
    <name type="scientific">Caenorhabditis angaria</name>
    <dbReference type="NCBI Taxonomy" id="860376"/>
    <lineage>
        <taxon>Eukaryota</taxon>
        <taxon>Metazoa</taxon>
        <taxon>Ecdysozoa</taxon>
        <taxon>Nematoda</taxon>
        <taxon>Chromadorea</taxon>
        <taxon>Rhabditida</taxon>
        <taxon>Rhabditina</taxon>
        <taxon>Rhabditomorpha</taxon>
        <taxon>Rhabditoidea</taxon>
        <taxon>Rhabditidae</taxon>
        <taxon>Peloderinae</taxon>
        <taxon>Caenorhabditis</taxon>
    </lineage>
</organism>
<comment type="caution">
    <text evidence="6">The sequence shown here is derived from an EMBL/GenBank/DDBJ whole genome shotgun (WGS) entry which is preliminary data.</text>
</comment>
<feature type="transmembrane region" description="Helical" evidence="5">
    <location>
        <begin position="212"/>
        <end position="242"/>
    </location>
</feature>
<feature type="transmembrane region" description="Helical" evidence="5">
    <location>
        <begin position="309"/>
        <end position="327"/>
    </location>
</feature>
<gene>
    <name evidence="6" type="ORF">CAMP_LOCUS16111</name>
</gene>
<keyword evidence="7" id="KW-1185">Reference proteome</keyword>
<reference evidence="6" key="1">
    <citation type="submission" date="2022-11" db="EMBL/GenBank/DDBJ databases">
        <authorList>
            <person name="Kikuchi T."/>
        </authorList>
    </citation>
    <scope>NUCLEOTIDE SEQUENCE</scope>
    <source>
        <strain evidence="6">PS1010</strain>
    </source>
</reference>
<dbReference type="AlphaFoldDB" id="A0A9P1N8B4"/>
<keyword evidence="4 5" id="KW-0472">Membrane</keyword>
<dbReference type="PANTHER" id="PTHR31154:SF4">
    <property type="entry name" value="MEMBRANE TRANSPORTER PROTEIN"/>
    <property type="match status" value="1"/>
</dbReference>
<sequence>MNSNWFRKYFLDGQKLEEKFCEKLENLPANPTISDLFLIKYRKFTALVVPVTIVQLIWWSSAVRFNIFPLFREFWHMPLTMILGSLVAGMTAEGASAVSFPVMTLALHLDPGVARDFAIMIQSVGMTSSLVCIVFMKVKIEGRAVVFGTIGAIPGFVFGIHFFDPLFTGPQKKMLFVSIWTAFAFALALINTQKKRATFSEIQNFSTTQAHILVIVGFVGGVLNAFAGSGIDICIFSITVLYFRVSEKIATPTTTILKGILSLFGFYYRAVMQGDISRISWNYFICSTPIASIFAPVGSFLGSHLHRQVIAGLIYLVEIISLVGFYASRPEIGLVWVSVIIMIFGFAFFYIISKFGERMIPESECLPLENLKMIDA</sequence>
<feature type="transmembrane region" description="Helical" evidence="5">
    <location>
        <begin position="249"/>
        <end position="268"/>
    </location>
</feature>
<feature type="transmembrane region" description="Helical" evidence="5">
    <location>
        <begin position="280"/>
        <end position="302"/>
    </location>
</feature>
<feature type="transmembrane region" description="Helical" evidence="5">
    <location>
        <begin position="81"/>
        <end position="105"/>
    </location>
</feature>
<dbReference type="EMBL" id="CANHGI010000005">
    <property type="protein sequence ID" value="CAI5453474.1"/>
    <property type="molecule type" value="Genomic_DNA"/>
</dbReference>
<dbReference type="GO" id="GO:0016020">
    <property type="term" value="C:membrane"/>
    <property type="evidence" value="ECO:0007669"/>
    <property type="project" value="UniProtKB-SubCell"/>
</dbReference>
<feature type="transmembrane region" description="Helical" evidence="5">
    <location>
        <begin position="144"/>
        <end position="163"/>
    </location>
</feature>
<evidence type="ECO:0000256" key="4">
    <source>
        <dbReference type="ARBA" id="ARBA00023136"/>
    </source>
</evidence>
<feature type="transmembrane region" description="Helical" evidence="5">
    <location>
        <begin position="333"/>
        <end position="352"/>
    </location>
</feature>
<dbReference type="Pfam" id="PF01925">
    <property type="entry name" value="TauE"/>
    <property type="match status" value="1"/>
</dbReference>
<dbReference type="PANTHER" id="PTHR31154">
    <property type="entry name" value="MEMBRANE TRANSPORTER PROTEIN"/>
    <property type="match status" value="1"/>
</dbReference>
<accession>A0A9P1N8B4</accession>
<comment type="subcellular location">
    <subcellularLocation>
        <location evidence="1">Membrane</location>
        <topology evidence="1">Multi-pass membrane protein</topology>
    </subcellularLocation>
</comment>
<feature type="transmembrane region" description="Helical" evidence="5">
    <location>
        <begin position="175"/>
        <end position="192"/>
    </location>
</feature>
<dbReference type="InterPro" id="IPR002781">
    <property type="entry name" value="TM_pro_TauE-like"/>
</dbReference>
<evidence type="ECO:0000256" key="5">
    <source>
        <dbReference type="SAM" id="Phobius"/>
    </source>
</evidence>
<dbReference type="Proteomes" id="UP001152747">
    <property type="component" value="Unassembled WGS sequence"/>
</dbReference>
<protein>
    <submittedName>
        <fullName evidence="6">Uncharacterized protein</fullName>
    </submittedName>
</protein>
<feature type="transmembrane region" description="Helical" evidence="5">
    <location>
        <begin position="44"/>
        <end position="61"/>
    </location>
</feature>
<evidence type="ECO:0000256" key="3">
    <source>
        <dbReference type="ARBA" id="ARBA00022989"/>
    </source>
</evidence>
<evidence type="ECO:0000256" key="2">
    <source>
        <dbReference type="ARBA" id="ARBA00022692"/>
    </source>
</evidence>
<evidence type="ECO:0000313" key="7">
    <source>
        <dbReference type="Proteomes" id="UP001152747"/>
    </source>
</evidence>